<dbReference type="SUPFAM" id="SSF52374">
    <property type="entry name" value="Nucleotidylyl transferase"/>
    <property type="match status" value="1"/>
</dbReference>
<dbReference type="Gene3D" id="3.30.1300.10">
    <property type="entry name" value="Pantoate-beta-alanine ligase, C-terminal domain"/>
    <property type="match status" value="1"/>
</dbReference>
<accession>A0ABR4GBI7</accession>
<evidence type="ECO:0000256" key="10">
    <source>
        <dbReference type="ARBA" id="ARBA00032806"/>
    </source>
</evidence>
<dbReference type="NCBIfam" id="TIGR00018">
    <property type="entry name" value="panC"/>
    <property type="match status" value="1"/>
</dbReference>
<evidence type="ECO:0000313" key="13">
    <source>
        <dbReference type="Proteomes" id="UP001610563"/>
    </source>
</evidence>
<keyword evidence="6" id="KW-0566">Pantothenate biosynthesis</keyword>
<dbReference type="EMBL" id="JBFTWV010000027">
    <property type="protein sequence ID" value="KAL2796389.1"/>
    <property type="molecule type" value="Genomic_DNA"/>
</dbReference>
<dbReference type="InterPro" id="IPR042176">
    <property type="entry name" value="Pantoate_ligase_C"/>
</dbReference>
<dbReference type="Pfam" id="PF02569">
    <property type="entry name" value="Pantoate_ligase"/>
    <property type="match status" value="1"/>
</dbReference>
<dbReference type="InterPro" id="IPR014729">
    <property type="entry name" value="Rossmann-like_a/b/a_fold"/>
</dbReference>
<evidence type="ECO:0000256" key="8">
    <source>
        <dbReference type="ARBA" id="ARBA00022840"/>
    </source>
</evidence>
<reference evidence="12 13" key="1">
    <citation type="submission" date="2024-07" db="EMBL/GenBank/DDBJ databases">
        <title>Section-level genome sequencing and comparative genomics of Aspergillus sections Usti and Cavernicolus.</title>
        <authorList>
            <consortium name="Lawrence Berkeley National Laboratory"/>
            <person name="Nybo J.L."/>
            <person name="Vesth T.C."/>
            <person name="Theobald S."/>
            <person name="Frisvad J.C."/>
            <person name="Larsen T.O."/>
            <person name="Kjaerboelling I."/>
            <person name="Rothschild-Mancinelli K."/>
            <person name="Lyhne E.K."/>
            <person name="Kogle M.E."/>
            <person name="Barry K."/>
            <person name="Clum A."/>
            <person name="Na H."/>
            <person name="Ledsgaard L."/>
            <person name="Lin J."/>
            <person name="Lipzen A."/>
            <person name="Kuo A."/>
            <person name="Riley R."/>
            <person name="Mondo S."/>
            <person name="Labutti K."/>
            <person name="Haridas S."/>
            <person name="Pangalinan J."/>
            <person name="Salamov A.A."/>
            <person name="Simmons B.A."/>
            <person name="Magnuson J.K."/>
            <person name="Chen J."/>
            <person name="Drula E."/>
            <person name="Henrissat B."/>
            <person name="Wiebenga A."/>
            <person name="Lubbers R.J."/>
            <person name="Gomes A.C."/>
            <person name="Makela M.R."/>
            <person name="Stajich J."/>
            <person name="Grigoriev I.V."/>
            <person name="Mortensen U.H."/>
            <person name="De Vries R.P."/>
            <person name="Baker S.E."/>
            <person name="Andersen M.R."/>
        </authorList>
    </citation>
    <scope>NUCLEOTIDE SEQUENCE [LARGE SCALE GENOMIC DNA]</scope>
    <source>
        <strain evidence="12 13">CBS 209.92</strain>
    </source>
</reference>
<comment type="caution">
    <text evidence="12">The sequence shown here is derived from an EMBL/GenBank/DDBJ whole genome shotgun (WGS) entry which is preliminary data.</text>
</comment>
<dbReference type="InterPro" id="IPR003721">
    <property type="entry name" value="Pantoate_ligase"/>
</dbReference>
<keyword evidence="8" id="KW-0067">ATP-binding</keyword>
<organism evidence="12 13">
    <name type="scientific">Aspergillus keveii</name>
    <dbReference type="NCBI Taxonomy" id="714993"/>
    <lineage>
        <taxon>Eukaryota</taxon>
        <taxon>Fungi</taxon>
        <taxon>Dikarya</taxon>
        <taxon>Ascomycota</taxon>
        <taxon>Pezizomycotina</taxon>
        <taxon>Eurotiomycetes</taxon>
        <taxon>Eurotiomycetidae</taxon>
        <taxon>Eurotiales</taxon>
        <taxon>Aspergillaceae</taxon>
        <taxon>Aspergillus</taxon>
        <taxon>Aspergillus subgen. Nidulantes</taxon>
    </lineage>
</organism>
<comment type="similarity">
    <text evidence="2">Belongs to the pantothenate synthetase family.</text>
</comment>
<dbReference type="PANTHER" id="PTHR21299:SF1">
    <property type="entry name" value="PANTOATE--BETA-ALANINE LIGASE"/>
    <property type="match status" value="1"/>
</dbReference>
<dbReference type="CDD" id="cd00560">
    <property type="entry name" value="PanC"/>
    <property type="match status" value="1"/>
</dbReference>
<evidence type="ECO:0000256" key="7">
    <source>
        <dbReference type="ARBA" id="ARBA00022741"/>
    </source>
</evidence>
<comment type="catalytic activity">
    <reaction evidence="11">
        <text>(R)-pantoate + beta-alanine + ATP = (R)-pantothenate + AMP + diphosphate + H(+)</text>
        <dbReference type="Rhea" id="RHEA:10912"/>
        <dbReference type="ChEBI" id="CHEBI:15378"/>
        <dbReference type="ChEBI" id="CHEBI:15980"/>
        <dbReference type="ChEBI" id="CHEBI:29032"/>
        <dbReference type="ChEBI" id="CHEBI:30616"/>
        <dbReference type="ChEBI" id="CHEBI:33019"/>
        <dbReference type="ChEBI" id="CHEBI:57966"/>
        <dbReference type="ChEBI" id="CHEBI:456215"/>
        <dbReference type="EC" id="6.3.2.1"/>
    </reaction>
</comment>
<sequence length="360" mass="39505">MFRRARQLHVASSLFRYPAAVPSRHYSFEVFRDVPPLRKLRRDLLLSKRTVGLVPTMGALHDGHLSLIRQAASENTDVFVSIFVNPTQFGVNEDLSSYPRTWDADVAKLEQLNNELNGDGNGRITAILAPTAKTMYPTLPPSSEIDGDGSFVTITPIAKKLEGASRPVFFRGVATVCMKLFNIVSAERVYFGQKDVQQTVVIRRMVKDFHLDTEVKIGPTMREADGLAMSSRNVYLGARRRNVGLVLFSALRAAESAYQSGKLARNDILGPANEIARDVLTKQQSLSPSERANFEVDYISLADPDTLEEMETVDPAKGAILSGAIKMAPLETTNAGEDCGLGDGKVAVRLIDNLILQPVS</sequence>
<evidence type="ECO:0000256" key="3">
    <source>
        <dbReference type="ARBA" id="ARBA00012219"/>
    </source>
</evidence>
<evidence type="ECO:0000256" key="9">
    <source>
        <dbReference type="ARBA" id="ARBA00029902"/>
    </source>
</evidence>
<keyword evidence="5" id="KW-0436">Ligase</keyword>
<gene>
    <name evidence="12" type="ORF">BJX66DRAFT_300105</name>
</gene>
<evidence type="ECO:0000256" key="11">
    <source>
        <dbReference type="ARBA" id="ARBA00048258"/>
    </source>
</evidence>
<evidence type="ECO:0000256" key="4">
    <source>
        <dbReference type="ARBA" id="ARBA00015647"/>
    </source>
</evidence>
<dbReference type="HAMAP" id="MF_00158">
    <property type="entry name" value="PanC"/>
    <property type="match status" value="1"/>
</dbReference>
<dbReference type="Proteomes" id="UP001610563">
    <property type="component" value="Unassembled WGS sequence"/>
</dbReference>
<keyword evidence="13" id="KW-1185">Reference proteome</keyword>
<evidence type="ECO:0000256" key="5">
    <source>
        <dbReference type="ARBA" id="ARBA00022598"/>
    </source>
</evidence>
<evidence type="ECO:0000313" key="12">
    <source>
        <dbReference type="EMBL" id="KAL2796389.1"/>
    </source>
</evidence>
<dbReference type="Gene3D" id="3.40.50.620">
    <property type="entry name" value="HUPs"/>
    <property type="match status" value="1"/>
</dbReference>
<comment type="pathway">
    <text evidence="1">Cofactor biosynthesis; (R)-pantothenate biosynthesis; (R)-pantothenate from (R)-pantoate and beta-alanine: step 1/1.</text>
</comment>
<evidence type="ECO:0000256" key="1">
    <source>
        <dbReference type="ARBA" id="ARBA00004990"/>
    </source>
</evidence>
<proteinExistence type="inferred from homology"/>
<evidence type="ECO:0000256" key="2">
    <source>
        <dbReference type="ARBA" id="ARBA00009256"/>
    </source>
</evidence>
<keyword evidence="7" id="KW-0547">Nucleotide-binding</keyword>
<protein>
    <recommendedName>
        <fullName evidence="4">Pantoate--beta-alanine ligase</fullName>
        <ecNumber evidence="3">6.3.2.1</ecNumber>
    </recommendedName>
    <alternativeName>
        <fullName evidence="10">Pantoate-activating enzyme</fullName>
    </alternativeName>
    <alternativeName>
        <fullName evidence="9">Pantothenate synthetase</fullName>
    </alternativeName>
</protein>
<evidence type="ECO:0000256" key="6">
    <source>
        <dbReference type="ARBA" id="ARBA00022655"/>
    </source>
</evidence>
<dbReference type="EC" id="6.3.2.1" evidence="3"/>
<dbReference type="PANTHER" id="PTHR21299">
    <property type="entry name" value="CYTIDYLATE KINASE/PANTOATE-BETA-ALANINE LIGASE"/>
    <property type="match status" value="1"/>
</dbReference>
<name>A0ABR4GBI7_9EURO</name>